<dbReference type="SUPFAM" id="SSF52980">
    <property type="entry name" value="Restriction endonuclease-like"/>
    <property type="match status" value="1"/>
</dbReference>
<keyword evidence="2" id="KW-0378">Hydrolase</keyword>
<dbReference type="InterPro" id="IPR012296">
    <property type="entry name" value="Nuclease_put_TT1808"/>
</dbReference>
<keyword evidence="2" id="KW-0540">Nuclease</keyword>
<keyword evidence="3" id="KW-1185">Reference proteome</keyword>
<keyword evidence="2" id="KW-0255">Endonuclease</keyword>
<dbReference type="Pfam" id="PF05685">
    <property type="entry name" value="Uma2"/>
    <property type="match status" value="1"/>
</dbReference>
<dbReference type="GO" id="GO:0004519">
    <property type="term" value="F:endonuclease activity"/>
    <property type="evidence" value="ECO:0007669"/>
    <property type="project" value="UniProtKB-KW"/>
</dbReference>
<evidence type="ECO:0000259" key="1">
    <source>
        <dbReference type="Pfam" id="PF05685"/>
    </source>
</evidence>
<name>A0ABY7ZRU0_9ACTN</name>
<evidence type="ECO:0000313" key="2">
    <source>
        <dbReference type="EMBL" id="WDZ85188.1"/>
    </source>
</evidence>
<dbReference type="PANTHER" id="PTHR35400">
    <property type="entry name" value="SLR1083 PROTEIN"/>
    <property type="match status" value="1"/>
</dbReference>
<dbReference type="Proteomes" id="UP001219605">
    <property type="component" value="Chromosome"/>
</dbReference>
<dbReference type="CDD" id="cd06260">
    <property type="entry name" value="DUF820-like"/>
    <property type="match status" value="1"/>
</dbReference>
<feature type="domain" description="Putative restriction endonuclease" evidence="1">
    <location>
        <begin position="15"/>
        <end position="173"/>
    </location>
</feature>
<accession>A0ABY7ZRU0</accession>
<dbReference type="InterPro" id="IPR011335">
    <property type="entry name" value="Restrct_endonuc-II-like"/>
</dbReference>
<proteinExistence type="predicted"/>
<evidence type="ECO:0000313" key="3">
    <source>
        <dbReference type="Proteomes" id="UP001219605"/>
    </source>
</evidence>
<organism evidence="2 3">
    <name type="scientific">Micromonospora cathayae</name>
    <dbReference type="NCBI Taxonomy" id="3028804"/>
    <lineage>
        <taxon>Bacteria</taxon>
        <taxon>Bacillati</taxon>
        <taxon>Actinomycetota</taxon>
        <taxon>Actinomycetes</taxon>
        <taxon>Micromonosporales</taxon>
        <taxon>Micromonosporaceae</taxon>
        <taxon>Micromonospora</taxon>
    </lineage>
</organism>
<dbReference type="InterPro" id="IPR008538">
    <property type="entry name" value="Uma2"/>
</dbReference>
<dbReference type="RefSeq" id="WP_275031885.1">
    <property type="nucleotide sequence ID" value="NZ_CP118615.1"/>
</dbReference>
<dbReference type="EMBL" id="CP118615">
    <property type="protein sequence ID" value="WDZ85188.1"/>
    <property type="molecule type" value="Genomic_DNA"/>
</dbReference>
<dbReference type="PANTHER" id="PTHR35400:SF3">
    <property type="entry name" value="SLL1072 PROTEIN"/>
    <property type="match status" value="1"/>
</dbReference>
<protein>
    <submittedName>
        <fullName evidence="2">Uma2 family endonuclease</fullName>
    </submittedName>
</protein>
<sequence>MTAAVFDHDGPWLEEEYLALGETQQRVELFDGSLHVTPAPTPRHQRIARRLGSALEPGAQAAGLELLDAVNVRLRQDRIPIPDLVVTDPIDLKYPFVDGWDVRLVCEIVSPGNAATDRVLKMHYYAAAGIEWYLLVEQDTLVVQLHRRRPDGHYVEVAAAAPGEVLELTEPVRATIRPETLLD</sequence>
<dbReference type="Gene3D" id="3.90.1570.10">
    <property type="entry name" value="tt1808, chain A"/>
    <property type="match status" value="1"/>
</dbReference>
<gene>
    <name evidence="2" type="ORF">PVK37_01600</name>
</gene>
<reference evidence="2 3" key="1">
    <citation type="submission" date="2023-02" db="EMBL/GenBank/DDBJ databases">
        <authorList>
            <person name="Mo P."/>
        </authorList>
    </citation>
    <scope>NUCLEOTIDE SEQUENCE [LARGE SCALE GENOMIC DNA]</scope>
    <source>
        <strain evidence="2 3">HUAS 3</strain>
    </source>
</reference>